<name>W6MM82_9ASCO</name>
<accession>W6MM82</accession>
<dbReference type="HOGENOM" id="CLU_3417287_0_0_1"/>
<proteinExistence type="predicted"/>
<evidence type="ECO:0000313" key="2">
    <source>
        <dbReference type="Proteomes" id="UP000019384"/>
    </source>
</evidence>
<dbReference type="AlphaFoldDB" id="W6MM82"/>
<dbReference type="EMBL" id="HG793128">
    <property type="protein sequence ID" value="CDK27308.1"/>
    <property type="molecule type" value="Genomic_DNA"/>
</dbReference>
<evidence type="ECO:0000313" key="1">
    <source>
        <dbReference type="EMBL" id="CDK27308.1"/>
    </source>
</evidence>
<organism evidence="1 2">
    <name type="scientific">Kuraishia capsulata CBS 1993</name>
    <dbReference type="NCBI Taxonomy" id="1382522"/>
    <lineage>
        <taxon>Eukaryota</taxon>
        <taxon>Fungi</taxon>
        <taxon>Dikarya</taxon>
        <taxon>Ascomycota</taxon>
        <taxon>Saccharomycotina</taxon>
        <taxon>Pichiomycetes</taxon>
        <taxon>Pichiales</taxon>
        <taxon>Pichiaceae</taxon>
        <taxon>Kuraishia</taxon>
    </lineage>
</organism>
<reference evidence="1" key="2">
    <citation type="submission" date="2014-02" db="EMBL/GenBank/DDBJ databases">
        <title>Complete DNA sequence of /Kuraishia capsulata/ illustrates novel genomic features among budding yeasts (/Saccharomycotina/).</title>
        <authorList>
            <person name="Morales L."/>
            <person name="Noel B."/>
            <person name="Porcel B."/>
            <person name="Marcet-Houben M."/>
            <person name="Hullo M-F."/>
            <person name="Sacerdot C."/>
            <person name="Tekaia F."/>
            <person name="Leh-Louis V."/>
            <person name="Despons L."/>
            <person name="Khanna V."/>
            <person name="Aury J-M."/>
            <person name="Barbe V."/>
            <person name="Couloux A."/>
            <person name="Labadie K."/>
            <person name="Pelletier E."/>
            <person name="Souciet J-L."/>
            <person name="Boekhout T."/>
            <person name="Gabaldon T."/>
            <person name="Wincker P."/>
            <person name="Dujon B."/>
        </authorList>
    </citation>
    <scope>NUCLEOTIDE SEQUENCE</scope>
    <source>
        <strain evidence="1">CBS 1993</strain>
    </source>
</reference>
<reference evidence="1" key="1">
    <citation type="submission" date="2013-12" db="EMBL/GenBank/DDBJ databases">
        <authorList>
            <person name="Genoscope - CEA"/>
        </authorList>
    </citation>
    <scope>NUCLEOTIDE SEQUENCE</scope>
    <source>
        <strain evidence="1">CBS 1993</strain>
    </source>
</reference>
<protein>
    <submittedName>
        <fullName evidence="1">Uncharacterized protein</fullName>
    </submittedName>
</protein>
<dbReference type="Proteomes" id="UP000019384">
    <property type="component" value="Unassembled WGS sequence"/>
</dbReference>
<keyword evidence="2" id="KW-1185">Reference proteome</keyword>
<sequence length="26" mass="3068">MFLRYYFLCYFGDSLLGLSFNLSPSL</sequence>
<gene>
    <name evidence="1" type="ORF">KUCA_T00003286001</name>
</gene>